<comment type="caution">
    <text evidence="7">The sequence shown here is derived from an EMBL/GenBank/DDBJ whole genome shotgun (WGS) entry which is preliminary data.</text>
</comment>
<protein>
    <submittedName>
        <fullName evidence="7">DUF202 domain-containing protein</fullName>
    </submittedName>
</protein>
<evidence type="ECO:0000256" key="5">
    <source>
        <dbReference type="SAM" id="Phobius"/>
    </source>
</evidence>
<feature type="domain" description="DUF202" evidence="6">
    <location>
        <begin position="19"/>
        <end position="89"/>
    </location>
</feature>
<keyword evidence="4 5" id="KW-0472">Membrane</keyword>
<feature type="transmembrane region" description="Helical" evidence="5">
    <location>
        <begin position="69"/>
        <end position="93"/>
    </location>
</feature>
<evidence type="ECO:0000256" key="3">
    <source>
        <dbReference type="ARBA" id="ARBA00022989"/>
    </source>
</evidence>
<evidence type="ECO:0000313" key="8">
    <source>
        <dbReference type="Proteomes" id="UP001156873"/>
    </source>
</evidence>
<feature type="transmembrane region" description="Helical" evidence="5">
    <location>
        <begin position="114"/>
        <end position="137"/>
    </location>
</feature>
<dbReference type="EMBL" id="JARXRO010000014">
    <property type="protein sequence ID" value="MDH5833563.1"/>
    <property type="molecule type" value="Genomic_DNA"/>
</dbReference>
<evidence type="ECO:0000256" key="1">
    <source>
        <dbReference type="ARBA" id="ARBA00004127"/>
    </source>
</evidence>
<evidence type="ECO:0000256" key="4">
    <source>
        <dbReference type="ARBA" id="ARBA00023136"/>
    </source>
</evidence>
<proteinExistence type="predicted"/>
<dbReference type="Pfam" id="PF02656">
    <property type="entry name" value="DUF202"/>
    <property type="match status" value="1"/>
</dbReference>
<evidence type="ECO:0000259" key="6">
    <source>
        <dbReference type="Pfam" id="PF02656"/>
    </source>
</evidence>
<organism evidence="7 8">
    <name type="scientific">Luteimonas kalidii</name>
    <dbReference type="NCBI Taxonomy" id="3042025"/>
    <lineage>
        <taxon>Bacteria</taxon>
        <taxon>Pseudomonadati</taxon>
        <taxon>Pseudomonadota</taxon>
        <taxon>Gammaproteobacteria</taxon>
        <taxon>Lysobacterales</taxon>
        <taxon>Lysobacteraceae</taxon>
        <taxon>Luteimonas</taxon>
    </lineage>
</organism>
<evidence type="ECO:0000256" key="2">
    <source>
        <dbReference type="ARBA" id="ARBA00022692"/>
    </source>
</evidence>
<keyword evidence="8" id="KW-1185">Reference proteome</keyword>
<accession>A0ABT6JSW1</accession>
<sequence length="143" mass="15957">MNTASTELASRRTGMAFQRTRLAAERTLMSVIRTSLSLISFGFTIHQVFERLKDNAVIEHAASGRNFGISLVVLGVVMLLIGIVYHLWFMYALRRQRRVMVGDEMLHGQSPFPPSMTLVTAVLLFALGIAAFISMILRIGPFN</sequence>
<evidence type="ECO:0000313" key="7">
    <source>
        <dbReference type="EMBL" id="MDH5833563.1"/>
    </source>
</evidence>
<reference evidence="7 8" key="1">
    <citation type="submission" date="2023-04" db="EMBL/GenBank/DDBJ databases">
        <title>Luteimonas sp. M1R5S59.</title>
        <authorList>
            <person name="Sun J.-Q."/>
        </authorList>
    </citation>
    <scope>NUCLEOTIDE SEQUENCE [LARGE SCALE GENOMIC DNA]</scope>
    <source>
        <strain evidence="7 8">M1R5S59</strain>
    </source>
</reference>
<keyword evidence="2 5" id="KW-0812">Transmembrane</keyword>
<dbReference type="InterPro" id="IPR003807">
    <property type="entry name" value="DUF202"/>
</dbReference>
<comment type="subcellular location">
    <subcellularLocation>
        <location evidence="1">Endomembrane system</location>
        <topology evidence="1">Multi-pass membrane protein</topology>
    </subcellularLocation>
</comment>
<dbReference type="Proteomes" id="UP001156873">
    <property type="component" value="Unassembled WGS sequence"/>
</dbReference>
<name>A0ABT6JSW1_9GAMM</name>
<keyword evidence="3 5" id="KW-1133">Transmembrane helix</keyword>
<dbReference type="RefSeq" id="WP_280577839.1">
    <property type="nucleotide sequence ID" value="NZ_JARXRO010000014.1"/>
</dbReference>
<gene>
    <name evidence="7" type="ORF">QFW81_06445</name>
</gene>